<dbReference type="EMBL" id="CP000581">
    <property type="protein sequence ID" value="ABO94074.1"/>
    <property type="molecule type" value="Genomic_DNA"/>
</dbReference>
<keyword evidence="4" id="KW-1185">Reference proteome</keyword>
<sequence length="506" mass="56238">MSGSLEESAPLVDAPASLTATDRAQHQSRRSSLSLKTTLAVGSACALLVGAAIVSSVNSARDASVQPLGARARSAKADAMDLEGDAATLGGDFYDFERVGGNLSCLPAMTSDYPNAMNGDDDRAHETEHKITPRDCSWYKQLHPFAQQRAKTPSSCAPANTLFVSIADSENYETAKLSTQRVVNQTCFIERYILITLDADATRKCESEKLFHCLQYADGHAFDGLVHSGGHADDLKYKQLTWFKQKVTLGLLAANVDFFIFDTDVLLFKVPDLGRLVREHPRTNVFYQQDWIGYNALYRGRYPYMQKNENAKQHHQDAWNFNSGQVFWRASPTTLKIQRLALNYGPHPMEQERVAQAINELSMKGEAHAFALSYDDYGSGCADVNKLPGETWDFGSPEVLRHMRSWTTLHCDCGLGKSPGMIMIEARLECLAKYNSEELCVGIRSAEDWEKMKEERGASLGDQERLKKLTPASITRSKMKTMLARFECVLADDGRDCSDITVLALD</sequence>
<accession>A4RQR9</accession>
<dbReference type="InterPro" id="IPR005069">
    <property type="entry name" value="Nucl-diP-sugar_transferase"/>
</dbReference>
<dbReference type="AlphaFoldDB" id="A4RQR9"/>
<dbReference type="Pfam" id="PF03407">
    <property type="entry name" value="Nucleotid_trans"/>
    <property type="match status" value="1"/>
</dbReference>
<protein>
    <recommendedName>
        <fullName evidence="2">Nucleotide-diphospho-sugar transferase domain-containing protein</fullName>
    </recommendedName>
</protein>
<evidence type="ECO:0000313" key="4">
    <source>
        <dbReference type="Proteomes" id="UP000001568"/>
    </source>
</evidence>
<dbReference type="RefSeq" id="XP_001415782.1">
    <property type="nucleotide sequence ID" value="XM_001415745.1"/>
</dbReference>
<dbReference type="HOGENOM" id="CLU_560631_0_0_1"/>
<name>A4RQR9_OSTLU</name>
<dbReference type="Proteomes" id="UP000001568">
    <property type="component" value="Chromosome 1"/>
</dbReference>
<dbReference type="OrthoDB" id="498591at2759"/>
<feature type="domain" description="Nucleotide-diphospho-sugar transferase" evidence="2">
    <location>
        <begin position="188"/>
        <end position="377"/>
    </location>
</feature>
<dbReference type="Gramene" id="ABO94074">
    <property type="protein sequence ID" value="ABO94074"/>
    <property type="gene ID" value="OSTLU_28759"/>
</dbReference>
<evidence type="ECO:0000256" key="1">
    <source>
        <dbReference type="SAM" id="MobiDB-lite"/>
    </source>
</evidence>
<feature type="region of interest" description="Disordered" evidence="1">
    <location>
        <begin position="1"/>
        <end position="31"/>
    </location>
</feature>
<evidence type="ECO:0000313" key="3">
    <source>
        <dbReference type="EMBL" id="ABO94074.1"/>
    </source>
</evidence>
<reference evidence="3 4" key="1">
    <citation type="journal article" date="2007" name="Proc. Natl. Acad. Sci. U.S.A.">
        <title>The tiny eukaryote Ostreococcus provides genomic insights into the paradox of plankton speciation.</title>
        <authorList>
            <person name="Palenik B."/>
            <person name="Grimwood J."/>
            <person name="Aerts A."/>
            <person name="Rouze P."/>
            <person name="Salamov A."/>
            <person name="Putnam N."/>
            <person name="Dupont C."/>
            <person name="Jorgensen R."/>
            <person name="Derelle E."/>
            <person name="Rombauts S."/>
            <person name="Zhou K."/>
            <person name="Otillar R."/>
            <person name="Merchant S.S."/>
            <person name="Podell S."/>
            <person name="Gaasterland T."/>
            <person name="Napoli C."/>
            <person name="Gendler K."/>
            <person name="Manuell A."/>
            <person name="Tai V."/>
            <person name="Vallon O."/>
            <person name="Piganeau G."/>
            <person name="Jancek S."/>
            <person name="Heijde M."/>
            <person name="Jabbari K."/>
            <person name="Bowler C."/>
            <person name="Lohr M."/>
            <person name="Robbens S."/>
            <person name="Werner G."/>
            <person name="Dubchak I."/>
            <person name="Pazour G.J."/>
            <person name="Ren Q."/>
            <person name="Paulsen I."/>
            <person name="Delwiche C."/>
            <person name="Schmutz J."/>
            <person name="Rokhsar D."/>
            <person name="Van de Peer Y."/>
            <person name="Moreau H."/>
            <person name="Grigoriev I.V."/>
        </authorList>
    </citation>
    <scope>NUCLEOTIDE SEQUENCE [LARGE SCALE GENOMIC DNA]</scope>
    <source>
        <strain evidence="3 4">CCE9901</strain>
    </source>
</reference>
<gene>
    <name evidence="3" type="ORF">OSTLU_28759</name>
</gene>
<evidence type="ECO:0000259" key="2">
    <source>
        <dbReference type="Pfam" id="PF03407"/>
    </source>
</evidence>
<proteinExistence type="predicted"/>
<organism evidence="3 4">
    <name type="scientific">Ostreococcus lucimarinus (strain CCE9901)</name>
    <dbReference type="NCBI Taxonomy" id="436017"/>
    <lineage>
        <taxon>Eukaryota</taxon>
        <taxon>Viridiplantae</taxon>
        <taxon>Chlorophyta</taxon>
        <taxon>Mamiellophyceae</taxon>
        <taxon>Mamiellales</taxon>
        <taxon>Bathycoccaceae</taxon>
        <taxon>Ostreococcus</taxon>
    </lineage>
</organism>
<dbReference type="GeneID" id="4999601"/>
<dbReference type="KEGG" id="olu:OSTLU_28759"/>